<feature type="compositionally biased region" description="Polar residues" evidence="1">
    <location>
        <begin position="405"/>
        <end position="419"/>
    </location>
</feature>
<dbReference type="InterPro" id="IPR008984">
    <property type="entry name" value="SMAD_FHA_dom_sf"/>
</dbReference>
<sequence length="959" mass="105041">MALKNFGLSGSSQGMPRLKLPAFFSPWRSKVASDKRRPEQPASERDSSQLAPRLAWAVDASCASNGCSADASDVCSTLARLCTGSQAPALFRCLGGSVDLICETLNGNEVPMDAVSTLTAAAEFLAAGESCDQHLEFLLLAHSDKAAMHGFVREMEGTLSVLCKSPSLRGIAPPLQDALGQWRSDIEVFQERCREAWELHAYFVFLDLKGDQTLLKLVAKQLMGLLETSPRGLIANLARTSPWVESAFEILASKGERAMLEQRHEQALQTWLASVMVNDKENAMLQGDGQQFWDAYFCNFYKITWPDFEEAFQQYFIHQSGLPQDIQERLRARTAIASRHHVARNVWDSLLETSGRPMALLEGLVKEVLLDLPATIYSNAPASKSRSKSFGGIAFGSEFSSLGKSSVPQVTDLPGSTQRPPGLAWGPDSEKSSSAASLAAPGVLMVDLPTTVPVGAHRPRTSGTITAQDPRLRMGPIEPGPRMEWDRFVAHLCTNTRPWWVAHGEPLTDMLPGQQDPTQVQALRSVNSSIIATRKALILRVASGDLAHNCPVLDIPASAAVRREVESHPALGTESKLPAIVITPNSTRFSCVTKFGRATHRQTLLPDLVMKEPIASRSHFNVVYEPKTDRYQVMDAGSKWGTFIKYETTGKNVSCGDWIRIGNAELVIRYCGGGCKRHSQHAHYRLHSLSVARSVYGGSSFGLMQPSRRPGFGLMQSAFEDKDDDVELLESEEQKQGASGRYEQCVTMLAGGSVPAAFSSSFEKMCYQAHAMQASKPGEKTRMNSNPTSVTSSGSPRKPPMSLPVQPLEIDFLSGPRMGQRVMVTDKVCTVGRGDSSTIQISDPMLTNVSRTHCIFTYVGNRWQISDNKSTNGTWRRLSCVLEPSEPIDVSTGESFLAGAHELHVEEVEMSRWWIPSSASVVLKDLQQEHREVTSHHVDGRRSASRSGNKAGSHAQSSQ</sequence>
<feature type="compositionally biased region" description="Polar residues" evidence="1">
    <location>
        <begin position="945"/>
        <end position="959"/>
    </location>
</feature>
<dbReference type="Proteomes" id="UP000654075">
    <property type="component" value="Unassembled WGS sequence"/>
</dbReference>
<feature type="region of interest" description="Disordered" evidence="1">
    <location>
        <begin position="773"/>
        <end position="801"/>
    </location>
</feature>
<dbReference type="AlphaFoldDB" id="A0A813FT26"/>
<dbReference type="OrthoDB" id="445544at2759"/>
<feature type="compositionally biased region" description="Polar residues" evidence="1">
    <location>
        <begin position="783"/>
        <end position="795"/>
    </location>
</feature>
<organism evidence="3 4">
    <name type="scientific">Polarella glacialis</name>
    <name type="common">Dinoflagellate</name>
    <dbReference type="NCBI Taxonomy" id="89957"/>
    <lineage>
        <taxon>Eukaryota</taxon>
        <taxon>Sar</taxon>
        <taxon>Alveolata</taxon>
        <taxon>Dinophyceae</taxon>
        <taxon>Suessiales</taxon>
        <taxon>Suessiaceae</taxon>
        <taxon>Polarella</taxon>
    </lineage>
</organism>
<keyword evidence="4" id="KW-1185">Reference proteome</keyword>
<feature type="region of interest" description="Disordered" evidence="1">
    <location>
        <begin position="931"/>
        <end position="959"/>
    </location>
</feature>
<dbReference type="InterPro" id="IPR000253">
    <property type="entry name" value="FHA_dom"/>
</dbReference>
<dbReference type="InterPro" id="IPR050923">
    <property type="entry name" value="Cell_Proc_Reg/RNA_Proc"/>
</dbReference>
<feature type="domain" description="FHA" evidence="2">
    <location>
        <begin position="593"/>
        <end position="649"/>
    </location>
</feature>
<dbReference type="Gene3D" id="2.60.200.20">
    <property type="match status" value="2"/>
</dbReference>
<feature type="domain" description="FHA" evidence="2">
    <location>
        <begin position="829"/>
        <end position="875"/>
    </location>
</feature>
<dbReference type="PANTHER" id="PTHR23308">
    <property type="entry name" value="NUCLEAR INHIBITOR OF PROTEIN PHOSPHATASE-1"/>
    <property type="match status" value="1"/>
</dbReference>
<dbReference type="EMBL" id="CAJNNV010025267">
    <property type="protein sequence ID" value="CAE8613541.1"/>
    <property type="molecule type" value="Genomic_DNA"/>
</dbReference>
<feature type="region of interest" description="Disordered" evidence="1">
    <location>
        <begin position="405"/>
        <end position="434"/>
    </location>
</feature>
<protein>
    <recommendedName>
        <fullName evidence="2">FHA domain-containing protein</fullName>
    </recommendedName>
</protein>
<reference evidence="3" key="1">
    <citation type="submission" date="2021-02" db="EMBL/GenBank/DDBJ databases">
        <authorList>
            <person name="Dougan E. K."/>
            <person name="Rhodes N."/>
            <person name="Thang M."/>
            <person name="Chan C."/>
        </authorList>
    </citation>
    <scope>NUCLEOTIDE SEQUENCE</scope>
</reference>
<evidence type="ECO:0000256" key="1">
    <source>
        <dbReference type="SAM" id="MobiDB-lite"/>
    </source>
</evidence>
<accession>A0A813FT26</accession>
<gene>
    <name evidence="3" type="ORF">PGLA1383_LOCUS31297</name>
</gene>
<proteinExistence type="predicted"/>
<comment type="caution">
    <text evidence="3">The sequence shown here is derived from an EMBL/GenBank/DDBJ whole genome shotgun (WGS) entry which is preliminary data.</text>
</comment>
<dbReference type="SUPFAM" id="SSF49879">
    <property type="entry name" value="SMAD/FHA domain"/>
    <property type="match status" value="2"/>
</dbReference>
<evidence type="ECO:0000259" key="2">
    <source>
        <dbReference type="PROSITE" id="PS50006"/>
    </source>
</evidence>
<evidence type="ECO:0000313" key="4">
    <source>
        <dbReference type="Proteomes" id="UP000654075"/>
    </source>
</evidence>
<dbReference type="SMART" id="SM00240">
    <property type="entry name" value="FHA"/>
    <property type="match status" value="2"/>
</dbReference>
<evidence type="ECO:0000313" key="3">
    <source>
        <dbReference type="EMBL" id="CAE8613541.1"/>
    </source>
</evidence>
<feature type="region of interest" description="Disordered" evidence="1">
    <location>
        <begin position="29"/>
        <end position="50"/>
    </location>
</feature>
<dbReference type="CDD" id="cd00060">
    <property type="entry name" value="FHA"/>
    <property type="match status" value="2"/>
</dbReference>
<feature type="compositionally biased region" description="Basic and acidic residues" evidence="1">
    <location>
        <begin position="931"/>
        <end position="942"/>
    </location>
</feature>
<dbReference type="PROSITE" id="PS50006">
    <property type="entry name" value="FHA_DOMAIN"/>
    <property type="match status" value="2"/>
</dbReference>
<feature type="region of interest" description="Disordered" evidence="1">
    <location>
        <begin position="454"/>
        <end position="475"/>
    </location>
</feature>
<name>A0A813FT26_POLGL</name>
<feature type="compositionally biased region" description="Basic and acidic residues" evidence="1">
    <location>
        <begin position="31"/>
        <end position="47"/>
    </location>
</feature>
<dbReference type="Pfam" id="PF00498">
    <property type="entry name" value="FHA"/>
    <property type="match status" value="1"/>
</dbReference>